<dbReference type="HOGENOM" id="CLU_001805_0_0_1"/>
<keyword evidence="11 15" id="KW-0482">Metalloprotease</keyword>
<accession>A0A067TQM4</accession>
<dbReference type="Gene3D" id="3.40.390.10">
    <property type="entry name" value="Collagenase (Catalytic Domain)"/>
    <property type="match status" value="1"/>
</dbReference>
<keyword evidence="8 15" id="KW-0378">Hydrolase</keyword>
<evidence type="ECO:0000313" key="17">
    <source>
        <dbReference type="EMBL" id="KDR85451.1"/>
    </source>
</evidence>
<dbReference type="GO" id="GO:0004222">
    <property type="term" value="F:metalloendopeptidase activity"/>
    <property type="evidence" value="ECO:0007669"/>
    <property type="project" value="UniProtKB-EC"/>
</dbReference>
<evidence type="ECO:0000256" key="3">
    <source>
        <dbReference type="ARBA" id="ARBA00006040"/>
    </source>
</evidence>
<dbReference type="CDD" id="cd06457">
    <property type="entry name" value="M3A_MIP"/>
    <property type="match status" value="1"/>
</dbReference>
<evidence type="ECO:0000256" key="9">
    <source>
        <dbReference type="ARBA" id="ARBA00022833"/>
    </source>
</evidence>
<evidence type="ECO:0000256" key="7">
    <source>
        <dbReference type="ARBA" id="ARBA00022723"/>
    </source>
</evidence>
<keyword evidence="18" id="KW-1185">Reference proteome</keyword>
<evidence type="ECO:0000256" key="4">
    <source>
        <dbReference type="ARBA" id="ARBA00012441"/>
    </source>
</evidence>
<dbReference type="GO" id="GO:0006518">
    <property type="term" value="P:peptide metabolic process"/>
    <property type="evidence" value="ECO:0007669"/>
    <property type="project" value="TreeGrafter"/>
</dbReference>
<evidence type="ECO:0000256" key="11">
    <source>
        <dbReference type="ARBA" id="ARBA00023049"/>
    </source>
</evidence>
<evidence type="ECO:0000256" key="5">
    <source>
        <dbReference type="ARBA" id="ARBA00018046"/>
    </source>
</evidence>
<evidence type="ECO:0000256" key="14">
    <source>
        <dbReference type="ARBA" id="ARBA00032470"/>
    </source>
</evidence>
<dbReference type="OrthoDB" id="17530at2759"/>
<name>A0A067TQM4_GALM3</name>
<dbReference type="Pfam" id="PF01432">
    <property type="entry name" value="Peptidase_M3"/>
    <property type="match status" value="1"/>
</dbReference>
<dbReference type="GO" id="GO:0046872">
    <property type="term" value="F:metal ion binding"/>
    <property type="evidence" value="ECO:0007669"/>
    <property type="project" value="UniProtKB-UniRule"/>
</dbReference>
<dbReference type="InterPro" id="IPR001567">
    <property type="entry name" value="Pept_M3A_M3B_dom"/>
</dbReference>
<sequence>MLARSAGKALSPRPKFRFRGCLFAHHDASRPSRTLATQVQHHIPASVDDKALITVFDNPPSTFRQSPFAVTGLFGHPSLVRPEALISLADATVVRAQLLTDRILCARESRDELLKVVKNLDRLSDMLCGVIDLAELVRNAHPDRIWVDAANRAYETLCEFMNVLNTHVGLYEVLKVVLSDPSIVQTLSPEAYQTALIFWRDFEKSGIDLSPIDRNKFVSLSSDILVLGRQFLEGANAPRPPASIKPSELGGLKDKGMGVRLQLQAQFTQRDLLVYPGSLQAHMIMRSAPDEDPRRRVYLAANSSTPEQIGVLESLLRKRAELARLVGRESFAHMTLDDKMAKTPDNVYNFLDALLKHTRPFARRALHTLSQRKQVHHGMSSLPTIQAWDRDFYCPPEPPAPPIPLPPLTLGTVFMGLSRLFQHLYGISLRPADSDSGEVWHKDVHKLEVVDHDQGIIGWIYADLFARRGKASGAAHYTVRCSRRTDDDDQQGDGTVQGAEMRLRESEEFEAVKRHRLPNQEGVFQLPVVVLLCEFPRPTVMRGATVLEWHEVLTLFHEMGHAMHSMIGRTEYQNVAGTRCATDFVELPSILMEHFLNSPTVLSLFDIDGSSTARQIGNHHNDPCHSIDTYSQILLAAVDQIYHSPAVIDPSFDSTAELAKLHDTRGLIPHVPGTSFQTQFGHLFGYGATYYSYLFDRAIASRVWHNVFSRDPLDRNTGEKYKHEVLRYGGGRDPWKMVSLLLDAPELETGNMETMREVGRWKIQDDVGQPGRH</sequence>
<dbReference type="AlphaFoldDB" id="A0A067TQM4"/>
<comment type="similarity">
    <text evidence="3 15">Belongs to the peptidase M3 family.</text>
</comment>
<evidence type="ECO:0000259" key="16">
    <source>
        <dbReference type="Pfam" id="PF01432"/>
    </source>
</evidence>
<dbReference type="Proteomes" id="UP000027222">
    <property type="component" value="Unassembled WGS sequence"/>
</dbReference>
<evidence type="ECO:0000256" key="8">
    <source>
        <dbReference type="ARBA" id="ARBA00022801"/>
    </source>
</evidence>
<reference evidence="18" key="1">
    <citation type="journal article" date="2014" name="Proc. Natl. Acad. Sci. U.S.A.">
        <title>Extensive sampling of basidiomycete genomes demonstrates inadequacy of the white-rot/brown-rot paradigm for wood decay fungi.</title>
        <authorList>
            <person name="Riley R."/>
            <person name="Salamov A.A."/>
            <person name="Brown D.W."/>
            <person name="Nagy L.G."/>
            <person name="Floudas D."/>
            <person name="Held B.W."/>
            <person name="Levasseur A."/>
            <person name="Lombard V."/>
            <person name="Morin E."/>
            <person name="Otillar R."/>
            <person name="Lindquist E.A."/>
            <person name="Sun H."/>
            <person name="LaButti K.M."/>
            <person name="Schmutz J."/>
            <person name="Jabbour D."/>
            <person name="Luo H."/>
            <person name="Baker S.E."/>
            <person name="Pisabarro A.G."/>
            <person name="Walton J.D."/>
            <person name="Blanchette R.A."/>
            <person name="Henrissat B."/>
            <person name="Martin F."/>
            <person name="Cullen D."/>
            <person name="Hibbett D.S."/>
            <person name="Grigoriev I.V."/>
        </authorList>
    </citation>
    <scope>NUCLEOTIDE SEQUENCE [LARGE SCALE GENOMIC DNA]</scope>
    <source>
        <strain evidence="18">CBS 339.88</strain>
    </source>
</reference>
<evidence type="ECO:0000256" key="13">
    <source>
        <dbReference type="ARBA" id="ARBA00025208"/>
    </source>
</evidence>
<evidence type="ECO:0000256" key="15">
    <source>
        <dbReference type="RuleBase" id="RU003435"/>
    </source>
</evidence>
<dbReference type="Gene3D" id="1.10.1370.10">
    <property type="entry name" value="Neurolysin, domain 3"/>
    <property type="match status" value="2"/>
</dbReference>
<comment type="cofactor">
    <cofactor evidence="15">
        <name>Zn(2+)</name>
        <dbReference type="ChEBI" id="CHEBI:29105"/>
    </cofactor>
    <text evidence="15">Binds 1 zinc ion.</text>
</comment>
<evidence type="ECO:0000256" key="6">
    <source>
        <dbReference type="ARBA" id="ARBA00022670"/>
    </source>
</evidence>
<keyword evidence="7 15" id="KW-0479">Metal-binding</keyword>
<dbReference type="InterPro" id="IPR024079">
    <property type="entry name" value="MetalloPept_cat_dom_sf"/>
</dbReference>
<dbReference type="FunFam" id="3.40.390.10:FF:000055">
    <property type="entry name" value="Related to mitochondrial intermediate peptidase"/>
    <property type="match status" value="1"/>
</dbReference>
<dbReference type="InterPro" id="IPR033851">
    <property type="entry name" value="M3A_MIP"/>
</dbReference>
<proteinExistence type="inferred from homology"/>
<dbReference type="STRING" id="685588.A0A067TQM4"/>
<dbReference type="SUPFAM" id="SSF55486">
    <property type="entry name" value="Metalloproteases ('zincins'), catalytic domain"/>
    <property type="match status" value="1"/>
</dbReference>
<dbReference type="PANTHER" id="PTHR11804">
    <property type="entry name" value="PROTEASE M3 THIMET OLIGOPEPTIDASE-RELATED"/>
    <property type="match status" value="1"/>
</dbReference>
<dbReference type="GO" id="GO:0006627">
    <property type="term" value="P:protein processing involved in protein targeting to mitochondrion"/>
    <property type="evidence" value="ECO:0007669"/>
    <property type="project" value="TreeGrafter"/>
</dbReference>
<evidence type="ECO:0000256" key="2">
    <source>
        <dbReference type="ARBA" id="ARBA00004305"/>
    </source>
</evidence>
<comment type="catalytic activity">
    <reaction evidence="1">
        <text>Release of an N-terminal octapeptide as second stage of processing of some proteins imported into the mitochondrion.</text>
        <dbReference type="EC" id="3.4.24.59"/>
    </reaction>
</comment>
<protein>
    <recommendedName>
        <fullName evidence="5">Mitochondrial intermediate peptidase</fullName>
        <ecNumber evidence="4">3.4.24.59</ecNumber>
    </recommendedName>
    <alternativeName>
        <fullName evidence="14">Octapeptidyl aminopeptidase</fullName>
    </alternativeName>
</protein>
<dbReference type="InterPro" id="IPR024077">
    <property type="entry name" value="Neurolysin/TOP_dom2"/>
</dbReference>
<dbReference type="EC" id="3.4.24.59" evidence="4"/>
<comment type="subcellular location">
    <subcellularLocation>
        <location evidence="2">Mitochondrion matrix</location>
    </subcellularLocation>
</comment>
<evidence type="ECO:0000256" key="10">
    <source>
        <dbReference type="ARBA" id="ARBA00022946"/>
    </source>
</evidence>
<keyword evidence="12" id="KW-0496">Mitochondrion</keyword>
<gene>
    <name evidence="17" type="ORF">GALMADRAFT_53553</name>
</gene>
<evidence type="ECO:0000313" key="18">
    <source>
        <dbReference type="Proteomes" id="UP000027222"/>
    </source>
</evidence>
<dbReference type="PANTHER" id="PTHR11804:SF79">
    <property type="entry name" value="MITOCHONDRIAL INTERMEDIATE PEPTIDASE"/>
    <property type="match status" value="1"/>
</dbReference>
<keyword evidence="10" id="KW-0809">Transit peptide</keyword>
<organism evidence="17 18">
    <name type="scientific">Galerina marginata (strain CBS 339.88)</name>
    <dbReference type="NCBI Taxonomy" id="685588"/>
    <lineage>
        <taxon>Eukaryota</taxon>
        <taxon>Fungi</taxon>
        <taxon>Dikarya</taxon>
        <taxon>Basidiomycota</taxon>
        <taxon>Agaricomycotina</taxon>
        <taxon>Agaricomycetes</taxon>
        <taxon>Agaricomycetidae</taxon>
        <taxon>Agaricales</taxon>
        <taxon>Agaricineae</taxon>
        <taxon>Strophariaceae</taxon>
        <taxon>Galerina</taxon>
    </lineage>
</organism>
<evidence type="ECO:0000256" key="12">
    <source>
        <dbReference type="ARBA" id="ARBA00023128"/>
    </source>
</evidence>
<dbReference type="GO" id="GO:0005759">
    <property type="term" value="C:mitochondrial matrix"/>
    <property type="evidence" value="ECO:0007669"/>
    <property type="project" value="UniProtKB-SubCell"/>
</dbReference>
<keyword evidence="6 15" id="KW-0645">Protease</keyword>
<feature type="domain" description="Peptidase M3A/M3B catalytic" evidence="16">
    <location>
        <begin position="285"/>
        <end position="750"/>
    </location>
</feature>
<comment type="function">
    <text evidence="13">Cleaves proteins, imported into the mitochondrion, to their mature size. While most mitochondrial precursor proteins are processed to the mature form in one step by mitochondrial processing peptidase (MPP), the sequential cleavage by MIP of an octapeptide after initial processing by MPP is a required step for a subgroup of nuclear-encoded precursor proteins destined for the matrix or the inner membrane.</text>
</comment>
<dbReference type="InterPro" id="IPR045090">
    <property type="entry name" value="Pept_M3A_M3B"/>
</dbReference>
<evidence type="ECO:0000256" key="1">
    <source>
        <dbReference type="ARBA" id="ARBA00000436"/>
    </source>
</evidence>
<keyword evidence="9 15" id="KW-0862">Zinc</keyword>
<dbReference type="EMBL" id="KL142367">
    <property type="protein sequence ID" value="KDR85451.1"/>
    <property type="molecule type" value="Genomic_DNA"/>
</dbReference>